<comment type="caution">
    <text evidence="4">The sequence shown here is derived from an EMBL/GenBank/DDBJ whole genome shotgun (WGS) entry which is preliminary data.</text>
</comment>
<dbReference type="InterPro" id="IPR008863">
    <property type="entry name" value="Toxic_anion-R_TelA"/>
</dbReference>
<keyword evidence="3" id="KW-0175">Coiled coil</keyword>
<name>A0ABS7EZ84_9PROT</name>
<feature type="coiled-coil region" evidence="3">
    <location>
        <begin position="353"/>
        <end position="391"/>
    </location>
</feature>
<dbReference type="PANTHER" id="PTHR38432:SF1">
    <property type="entry name" value="TELA-LIKE PROTEIN SAOUHSC_01408"/>
    <property type="match status" value="1"/>
</dbReference>
<gene>
    <name evidence="4" type="ORF">K1J50_03805</name>
</gene>
<sequence>MSEAKTTTPGPQGRPGSDTAATLAQVALDANAAAVRDATAAAVAAEAAAPVPPERRPEIEALAARLDIMNPESILRFGAEVQNRASAAADAMLEGARNRDAGEAGETLSNLLATLRGFDVTRLAERPSFFARLFGRTGAEVARIAQRYEDIRAQVEAIGDRLDVHRTRLLEDVVKLDRLYAATLEWFHALGDHIAAGELALARVDREAIPEVTQQVASGDAVAAQRLRDLRAARDELERRIHDLKLTRQVAMQALPSIRLIQENDKALAAKIQSVIVNTVPLWRQQLAQALAIQRMREAGRTLKEATDLTNELLTANAERLRQGNVEARTQLERGVFDIEAVKKANAALVATIEDSLRIAQEAQAQRAAANKELEKAEQEIRRALVAARAAAPSGSGGRPF</sequence>
<evidence type="ECO:0000313" key="4">
    <source>
        <dbReference type="EMBL" id="MBW8268604.1"/>
    </source>
</evidence>
<dbReference type="PIRSF" id="PIRSF026508">
    <property type="entry name" value="TelA"/>
    <property type="match status" value="1"/>
</dbReference>
<evidence type="ECO:0000256" key="3">
    <source>
        <dbReference type="SAM" id="Coils"/>
    </source>
</evidence>
<proteinExistence type="inferred from homology"/>
<organism evidence="4 5">
    <name type="scientific">Caldovatus aquaticus</name>
    <dbReference type="NCBI Taxonomy" id="2865671"/>
    <lineage>
        <taxon>Bacteria</taxon>
        <taxon>Pseudomonadati</taxon>
        <taxon>Pseudomonadota</taxon>
        <taxon>Alphaproteobacteria</taxon>
        <taxon>Acetobacterales</taxon>
        <taxon>Roseomonadaceae</taxon>
        <taxon>Caldovatus</taxon>
    </lineage>
</organism>
<accession>A0ABS7EZ84</accession>
<keyword evidence="5" id="KW-1185">Reference proteome</keyword>
<reference evidence="4 5" key="1">
    <citation type="submission" date="2021-08" db="EMBL/GenBank/DDBJ databases">
        <title>Caldovatus sediminis gen. nov., sp. nov., a moderately thermophilic bacterium isolated from a hot spring.</title>
        <authorList>
            <person name="Hu C.-J."/>
            <person name="Li W.-J."/>
            <person name="Xian W.-D."/>
        </authorList>
    </citation>
    <scope>NUCLEOTIDE SEQUENCE [LARGE SCALE GENOMIC DNA]</scope>
    <source>
        <strain evidence="4 5">SYSU G05006</strain>
    </source>
</reference>
<dbReference type="RefSeq" id="WP_220116109.1">
    <property type="nucleotide sequence ID" value="NZ_JAHZUY010000005.1"/>
</dbReference>
<dbReference type="PANTHER" id="PTHR38432">
    <property type="entry name" value="TELA-LIKE PROTEIN SAOUHSC_01408"/>
    <property type="match status" value="1"/>
</dbReference>
<evidence type="ECO:0000313" key="5">
    <source>
        <dbReference type="Proteomes" id="UP001519924"/>
    </source>
</evidence>
<evidence type="ECO:0000256" key="1">
    <source>
        <dbReference type="ARBA" id="ARBA00005541"/>
    </source>
</evidence>
<evidence type="ECO:0000256" key="2">
    <source>
        <dbReference type="PIRNR" id="PIRNR026508"/>
    </source>
</evidence>
<dbReference type="EMBL" id="JAHZUY010000005">
    <property type="protein sequence ID" value="MBW8268604.1"/>
    <property type="molecule type" value="Genomic_DNA"/>
</dbReference>
<feature type="coiled-coil region" evidence="3">
    <location>
        <begin position="220"/>
        <end position="254"/>
    </location>
</feature>
<dbReference type="Proteomes" id="UP001519924">
    <property type="component" value="Unassembled WGS sequence"/>
</dbReference>
<protein>
    <submittedName>
        <fullName evidence="4">Toxic anion resistance protein</fullName>
    </submittedName>
</protein>
<dbReference type="Pfam" id="PF05816">
    <property type="entry name" value="TelA"/>
    <property type="match status" value="1"/>
</dbReference>
<comment type="similarity">
    <text evidence="1 2">Belongs to the TelA family.</text>
</comment>